<evidence type="ECO:0000313" key="3">
    <source>
        <dbReference type="Proteomes" id="UP000325286"/>
    </source>
</evidence>
<evidence type="ECO:0000256" key="1">
    <source>
        <dbReference type="SAM" id="SignalP"/>
    </source>
</evidence>
<protein>
    <submittedName>
        <fullName evidence="2">Uncharacterized protein</fullName>
    </submittedName>
</protein>
<feature type="chain" id="PRO_5022792705" evidence="1">
    <location>
        <begin position="32"/>
        <end position="411"/>
    </location>
</feature>
<proteinExistence type="predicted"/>
<dbReference type="OrthoDB" id="264439at2"/>
<reference evidence="2 3" key="1">
    <citation type="submission" date="2019-08" db="EMBL/GenBank/DDBJ databases">
        <title>Deep-cultivation of Planctomycetes and their phenomic and genomic characterization uncovers novel biology.</title>
        <authorList>
            <person name="Wiegand S."/>
            <person name="Jogler M."/>
            <person name="Boedeker C."/>
            <person name="Pinto D."/>
            <person name="Vollmers J."/>
            <person name="Rivas-Marin E."/>
            <person name="Kohn T."/>
            <person name="Peeters S.H."/>
            <person name="Heuer A."/>
            <person name="Rast P."/>
            <person name="Oberbeckmann S."/>
            <person name="Bunk B."/>
            <person name="Jeske O."/>
            <person name="Meyerdierks A."/>
            <person name="Storesund J.E."/>
            <person name="Kallscheuer N."/>
            <person name="Luecker S."/>
            <person name="Lage O.M."/>
            <person name="Pohl T."/>
            <person name="Merkel B.J."/>
            <person name="Hornburger P."/>
            <person name="Mueller R.-W."/>
            <person name="Bruemmer F."/>
            <person name="Labrenz M."/>
            <person name="Spormann A.M."/>
            <person name="Op den Camp H."/>
            <person name="Overmann J."/>
            <person name="Amann R."/>
            <person name="Jetten M.S.M."/>
            <person name="Mascher T."/>
            <person name="Medema M.H."/>
            <person name="Devos D.P."/>
            <person name="Kaster A.-K."/>
            <person name="Ovreas L."/>
            <person name="Rohde M."/>
            <person name="Galperin M.Y."/>
            <person name="Jogler C."/>
        </authorList>
    </citation>
    <scope>NUCLEOTIDE SEQUENCE [LARGE SCALE GENOMIC DNA]</scope>
    <source>
        <strain evidence="2 3">UC8</strain>
    </source>
</reference>
<keyword evidence="1" id="KW-0732">Signal</keyword>
<feature type="signal peptide" evidence="1">
    <location>
        <begin position="1"/>
        <end position="31"/>
    </location>
</feature>
<dbReference type="KEGG" id="rul:UC8_58400"/>
<name>A0A5B9QXI8_9BACT</name>
<dbReference type="Proteomes" id="UP000325286">
    <property type="component" value="Chromosome"/>
</dbReference>
<organism evidence="2 3">
    <name type="scientific">Roseimaritima ulvae</name>
    <dbReference type="NCBI Taxonomy" id="980254"/>
    <lineage>
        <taxon>Bacteria</taxon>
        <taxon>Pseudomonadati</taxon>
        <taxon>Planctomycetota</taxon>
        <taxon>Planctomycetia</taxon>
        <taxon>Pirellulales</taxon>
        <taxon>Pirellulaceae</taxon>
        <taxon>Roseimaritima</taxon>
    </lineage>
</organism>
<gene>
    <name evidence="2" type="ORF">UC8_58400</name>
</gene>
<evidence type="ECO:0000313" key="2">
    <source>
        <dbReference type="EMBL" id="QEG43784.1"/>
    </source>
</evidence>
<dbReference type="RefSeq" id="WP_148080638.1">
    <property type="nucleotide sequence ID" value="NZ_CP042914.1"/>
</dbReference>
<accession>A0A5B9QXI8</accession>
<dbReference type="EMBL" id="CP042914">
    <property type="protein sequence ID" value="QEG43784.1"/>
    <property type="molecule type" value="Genomic_DNA"/>
</dbReference>
<sequence precursor="true">MFNVSWTHSVRRLVYTALTAAVYCSMSTAQAQVTGQVEDLGGIELAPGETIVKSIDEQSGMPVPLFNAQTNQPIVGSSVAGSAHAKSASHGSNCGCNQCAASAGGLEYGCFGSCEPGCYFRAEALMMRRDGDERFTLSREFRLTEFDHEGGMRFTIGRTCDCVDGYEATYTGGFQWDMSRQLGNPAGAAVGDPPGSFETLIISAPAPNDVNVDVFDGGTNVFQRQTYSADYDSFELNRTSTGWDVVRLLYGVRYIDYSERYRFSVIDNALGPNQTGFLQSDVDNDLLGAQVGLDMGYPLGERLWSMLRARGGVFMNLTDSTYRLDNDSTTEIYNFDDDRTLAGLLEFGTTLRYQLGDALSISGGYELWYLANVATAPAQLAREVSPGTGRKVDDSDDVFLHGAVFGVELNF</sequence>
<keyword evidence="3" id="KW-1185">Reference proteome</keyword>
<dbReference type="AlphaFoldDB" id="A0A5B9QXI8"/>